<accession>A0A7Z0C1B4</accession>
<proteinExistence type="predicted"/>
<reference evidence="3 4" key="1">
    <citation type="submission" date="2020-07" db="EMBL/GenBank/DDBJ databases">
        <title>Sequencing the genomes of 1000 actinobacteria strains.</title>
        <authorList>
            <person name="Klenk H.-P."/>
        </authorList>
    </citation>
    <scope>NUCLEOTIDE SEQUENCE [LARGE SCALE GENOMIC DNA]</scope>
    <source>
        <strain evidence="3 4">DSM 18248</strain>
    </source>
</reference>
<dbReference type="AlphaFoldDB" id="A0A7Z0C1B4"/>
<keyword evidence="1" id="KW-1133">Transmembrane helix</keyword>
<dbReference type="EMBL" id="JACBZI010000001">
    <property type="protein sequence ID" value="NYI08813.1"/>
    <property type="molecule type" value="Genomic_DNA"/>
</dbReference>
<keyword evidence="1" id="KW-0812">Transmembrane</keyword>
<sequence>MSERVEEPSGGRDQRLRELVRVAMALACAAYVGVLLVAAVTLPERVPIHFAAGGEADRVVGREEALVTFAVVGAAMAVLMVGLARWMRRAPLTMVNVPHLDWWTMTPAREARLRARLETDLLGIGALTMALLVVVQVLTVRAADDPAPSLGPAAGIAVVAYVVVLLAVLVWISTRRYRPGTAS</sequence>
<dbReference type="Pfam" id="PF07853">
    <property type="entry name" value="DUF1648"/>
    <property type="match status" value="1"/>
</dbReference>
<comment type="caution">
    <text evidence="3">The sequence shown here is derived from an EMBL/GenBank/DDBJ whole genome shotgun (WGS) entry which is preliminary data.</text>
</comment>
<feature type="transmembrane region" description="Helical" evidence="1">
    <location>
        <begin position="65"/>
        <end position="84"/>
    </location>
</feature>
<feature type="transmembrane region" description="Helical" evidence="1">
    <location>
        <begin position="121"/>
        <end position="143"/>
    </location>
</feature>
<evidence type="ECO:0000313" key="3">
    <source>
        <dbReference type="EMBL" id="NYI08813.1"/>
    </source>
</evidence>
<keyword evidence="1" id="KW-0472">Membrane</keyword>
<feature type="domain" description="DUF1648" evidence="2">
    <location>
        <begin position="27"/>
        <end position="71"/>
    </location>
</feature>
<keyword evidence="4" id="KW-1185">Reference proteome</keyword>
<organism evidence="3 4">
    <name type="scientific">Nocardioides marinus</name>
    <dbReference type="NCBI Taxonomy" id="374514"/>
    <lineage>
        <taxon>Bacteria</taxon>
        <taxon>Bacillati</taxon>
        <taxon>Actinomycetota</taxon>
        <taxon>Actinomycetes</taxon>
        <taxon>Propionibacteriales</taxon>
        <taxon>Nocardioidaceae</taxon>
        <taxon>Nocardioides</taxon>
    </lineage>
</organism>
<evidence type="ECO:0000259" key="2">
    <source>
        <dbReference type="Pfam" id="PF07853"/>
    </source>
</evidence>
<name>A0A7Z0C1B4_9ACTN</name>
<protein>
    <recommendedName>
        <fullName evidence="2">DUF1648 domain-containing protein</fullName>
    </recommendedName>
</protein>
<feature type="transmembrane region" description="Helical" evidence="1">
    <location>
        <begin position="149"/>
        <end position="172"/>
    </location>
</feature>
<dbReference type="InterPro" id="IPR012867">
    <property type="entry name" value="DUF1648"/>
</dbReference>
<dbReference type="RefSeq" id="WP_179529876.1">
    <property type="nucleotide sequence ID" value="NZ_BAAAPP010000002.1"/>
</dbReference>
<gene>
    <name evidence="3" type="ORF">BKA05_000328</name>
</gene>
<evidence type="ECO:0000256" key="1">
    <source>
        <dbReference type="SAM" id="Phobius"/>
    </source>
</evidence>
<dbReference type="Proteomes" id="UP000537326">
    <property type="component" value="Unassembled WGS sequence"/>
</dbReference>
<feature type="transmembrane region" description="Helical" evidence="1">
    <location>
        <begin position="20"/>
        <end position="42"/>
    </location>
</feature>
<evidence type="ECO:0000313" key="4">
    <source>
        <dbReference type="Proteomes" id="UP000537326"/>
    </source>
</evidence>